<evidence type="ECO:0000256" key="1">
    <source>
        <dbReference type="SAM" id="Phobius"/>
    </source>
</evidence>
<name>A0AAF1KNW6_9PROT</name>
<feature type="transmembrane region" description="Helical" evidence="1">
    <location>
        <begin position="136"/>
        <end position="161"/>
    </location>
</feature>
<reference evidence="2" key="2">
    <citation type="journal article" date="2021" name="Syst. Appl. Microbiol.">
        <title>Roseomonas hellenica sp. nov., isolated from roots of wild-growing Alkanna tinctoria.</title>
        <authorList>
            <person name="Rat A."/>
            <person name="Naranjo H.D."/>
            <person name="Lebbe L."/>
            <person name="Cnockaert M."/>
            <person name="Krigas N."/>
            <person name="Grigoriadou K."/>
            <person name="Maloupa E."/>
            <person name="Willems A."/>
        </authorList>
    </citation>
    <scope>NUCLEOTIDE SEQUENCE</scope>
    <source>
        <strain evidence="2">LMG 28251</strain>
    </source>
</reference>
<evidence type="ECO:0000313" key="3">
    <source>
        <dbReference type="Proteomes" id="UP001196068"/>
    </source>
</evidence>
<dbReference type="RefSeq" id="WP_211875595.1">
    <property type="nucleotide sequence ID" value="NZ_JAAEDH010000021.1"/>
</dbReference>
<proteinExistence type="predicted"/>
<dbReference type="Proteomes" id="UP001196068">
    <property type="component" value="Unassembled WGS sequence"/>
</dbReference>
<protein>
    <submittedName>
        <fullName evidence="2">Uncharacterized protein</fullName>
    </submittedName>
</protein>
<dbReference type="AlphaFoldDB" id="A0AAF1KNW6"/>
<sequence>MIERLRALWPTRPIKLRSPVAAWRGWVFALFCVLFAGGILAYVGISLAPGLIDDVQMRNRARPVQMARIEGGRCSSRLALLHSCEATVVATTKEGLVRRPLNHVFFDLHVGGWTAQVLADPERAGVFSTDIGLDRIWHRFGTALFFIVIALVMLVSPWSHLRRAAAERRRIATLSEQPVTPVALAIQGWQGQVVTLADPSGASHRWTMPNKTPLFALGGGYVLGVTGASGEAFPLDEKLRWARLTDLERAALKQARPA</sequence>
<keyword evidence="3" id="KW-1185">Reference proteome</keyword>
<keyword evidence="1" id="KW-0472">Membrane</keyword>
<reference evidence="2" key="1">
    <citation type="submission" date="2020-01" db="EMBL/GenBank/DDBJ databases">
        <authorList>
            <person name="Rat A."/>
        </authorList>
    </citation>
    <scope>NUCLEOTIDE SEQUENCE</scope>
    <source>
        <strain evidence="2">LMG 28251</strain>
    </source>
</reference>
<gene>
    <name evidence="2" type="ORF">GXW79_16735</name>
</gene>
<feature type="transmembrane region" description="Helical" evidence="1">
    <location>
        <begin position="21"/>
        <end position="45"/>
    </location>
</feature>
<organism evidence="2 3">
    <name type="scientific">Plastoroseomonas arctica</name>
    <dbReference type="NCBI Taxonomy" id="1509237"/>
    <lineage>
        <taxon>Bacteria</taxon>
        <taxon>Pseudomonadati</taxon>
        <taxon>Pseudomonadota</taxon>
        <taxon>Alphaproteobacteria</taxon>
        <taxon>Acetobacterales</taxon>
        <taxon>Acetobacteraceae</taxon>
        <taxon>Plastoroseomonas</taxon>
    </lineage>
</organism>
<keyword evidence="1" id="KW-1133">Transmembrane helix</keyword>
<accession>A0AAF1KNW6</accession>
<evidence type="ECO:0000313" key="2">
    <source>
        <dbReference type="EMBL" id="MBR0656729.1"/>
    </source>
</evidence>
<keyword evidence="1" id="KW-0812">Transmembrane</keyword>
<dbReference type="EMBL" id="JAAEDH010000021">
    <property type="protein sequence ID" value="MBR0656729.1"/>
    <property type="molecule type" value="Genomic_DNA"/>
</dbReference>
<comment type="caution">
    <text evidence="2">The sequence shown here is derived from an EMBL/GenBank/DDBJ whole genome shotgun (WGS) entry which is preliminary data.</text>
</comment>